<dbReference type="PANTHER" id="PTHR13812">
    <property type="entry name" value="KETIMINE REDUCTASE MU-CRYSTALLIN"/>
    <property type="match status" value="1"/>
</dbReference>
<evidence type="ECO:0000313" key="1">
    <source>
        <dbReference type="EMBL" id="RIH86268.1"/>
    </source>
</evidence>
<organism evidence="1 2">
    <name type="scientific">Meiothermus luteus</name>
    <dbReference type="NCBI Taxonomy" id="2026184"/>
    <lineage>
        <taxon>Bacteria</taxon>
        <taxon>Thermotogati</taxon>
        <taxon>Deinococcota</taxon>
        <taxon>Deinococci</taxon>
        <taxon>Thermales</taxon>
        <taxon>Thermaceae</taxon>
        <taxon>Meiothermus</taxon>
    </lineage>
</organism>
<dbReference type="PANTHER" id="PTHR13812:SF19">
    <property type="entry name" value="KETIMINE REDUCTASE MU-CRYSTALLIN"/>
    <property type="match status" value="1"/>
</dbReference>
<protein>
    <submittedName>
        <fullName evidence="1">Delta(1)-pyrroline-2-carboxylate reductase 1</fullName>
        <ecNumber evidence="1">1.5.1.49</ecNumber>
    </submittedName>
</protein>
<dbReference type="RefSeq" id="WP_119359972.1">
    <property type="nucleotide sequence ID" value="NZ_QWKZ01000034.1"/>
</dbReference>
<evidence type="ECO:0000313" key="2">
    <source>
        <dbReference type="Proteomes" id="UP000265800"/>
    </source>
</evidence>
<dbReference type="InterPro" id="IPR036291">
    <property type="entry name" value="NAD(P)-bd_dom_sf"/>
</dbReference>
<comment type="caution">
    <text evidence="1">The sequence shown here is derived from an EMBL/GenBank/DDBJ whole genome shotgun (WGS) entry which is preliminary data.</text>
</comment>
<dbReference type="PIRSF" id="PIRSF001439">
    <property type="entry name" value="CryM"/>
    <property type="match status" value="1"/>
</dbReference>
<dbReference type="GO" id="GO:0016491">
    <property type="term" value="F:oxidoreductase activity"/>
    <property type="evidence" value="ECO:0007669"/>
    <property type="project" value="UniProtKB-KW"/>
</dbReference>
<reference evidence="1 2" key="1">
    <citation type="submission" date="2018-08" db="EMBL/GenBank/DDBJ databases">
        <title>Meiothermus luteus KCTC 52599 genome sequencing project.</title>
        <authorList>
            <person name="Da Costa M.S."/>
            <person name="Albuquerque L."/>
            <person name="Raposo P."/>
            <person name="Froufe H.J.C."/>
            <person name="Barroso C.S."/>
            <person name="Egas C."/>
        </authorList>
    </citation>
    <scope>NUCLEOTIDE SEQUENCE [LARGE SCALE GENOMIC DNA]</scope>
    <source>
        <strain evidence="1 2">KCTC 52599</strain>
    </source>
</reference>
<name>A0A399EQN6_9DEIN</name>
<dbReference type="EMBL" id="QWKZ01000034">
    <property type="protein sequence ID" value="RIH86268.1"/>
    <property type="molecule type" value="Genomic_DNA"/>
</dbReference>
<keyword evidence="2" id="KW-1185">Reference proteome</keyword>
<gene>
    <name evidence="1" type="primary">ocd</name>
    <name evidence="1" type="ORF">Mlute_01324</name>
</gene>
<dbReference type="GO" id="GO:0005737">
    <property type="term" value="C:cytoplasm"/>
    <property type="evidence" value="ECO:0007669"/>
    <property type="project" value="TreeGrafter"/>
</dbReference>
<dbReference type="InterPro" id="IPR023401">
    <property type="entry name" value="ODC_N"/>
</dbReference>
<dbReference type="EC" id="1.5.1.49" evidence="1"/>
<dbReference type="Gene3D" id="3.30.1780.10">
    <property type="entry name" value="ornithine cyclodeaminase, domain 1"/>
    <property type="match status" value="1"/>
</dbReference>
<dbReference type="AlphaFoldDB" id="A0A399EQN6"/>
<keyword evidence="1" id="KW-0560">Oxidoreductase</keyword>
<dbReference type="InterPro" id="IPR003462">
    <property type="entry name" value="ODC_Mu_crystall"/>
</dbReference>
<sequence length="295" mass="31105">MQILSPEETARLLPYPALAQAIAQILQEPPPTAPERMVVPLPGGSTLLLMPAADPALAVTKLVTVHPQQNPSVRAEVWVMRTATGERLALLDGGTLTARRTAAVSLLAAQTLAPDPGGALLIIGAGVQAKAHLEAFHLGLGTNKVYIHSRSPERREALAAYARRLGTLAQAIERVEAVLEEVRLIVCATTSPTPVLYECTEDSFIAAVGAYRPEMAEVAPEVVQRARVYVDTLEGAKAEAGDLLQAGVDWGRVTPLVQALSGPSPAPGPVLFKSVGHALWDLAAARLAMRSLGLV</sequence>
<proteinExistence type="predicted"/>
<accession>A0A399EQN6</accession>
<dbReference type="NCBIfam" id="NF005603">
    <property type="entry name" value="PRK07340.1"/>
    <property type="match status" value="1"/>
</dbReference>
<dbReference type="SUPFAM" id="SSF51735">
    <property type="entry name" value="NAD(P)-binding Rossmann-fold domains"/>
    <property type="match status" value="1"/>
</dbReference>
<dbReference type="Pfam" id="PF02423">
    <property type="entry name" value="OCD_Mu_crystall"/>
    <property type="match status" value="1"/>
</dbReference>
<dbReference type="Proteomes" id="UP000265800">
    <property type="component" value="Unassembled WGS sequence"/>
</dbReference>
<dbReference type="Gene3D" id="3.40.50.720">
    <property type="entry name" value="NAD(P)-binding Rossmann-like Domain"/>
    <property type="match status" value="1"/>
</dbReference>
<dbReference type="OrthoDB" id="9792005at2"/>